<dbReference type="OrthoDB" id="9801102at2"/>
<dbReference type="eggNOG" id="COG3549">
    <property type="taxonomic scope" value="Bacteria"/>
</dbReference>
<dbReference type="AlphaFoldDB" id="V8QKH2"/>
<dbReference type="RefSeq" id="WP_024007325.1">
    <property type="nucleotide sequence ID" value="NZ_KI650983.1"/>
</dbReference>
<evidence type="ECO:0000313" key="2">
    <source>
        <dbReference type="Proteomes" id="UP000018733"/>
    </source>
</evidence>
<comment type="caution">
    <text evidence="1">The sequence shown here is derived from an EMBL/GenBank/DDBJ whole genome shotgun (WGS) entry which is preliminary data.</text>
</comment>
<dbReference type="PANTHER" id="PTHR40266">
    <property type="entry name" value="TOXIN HIGB-1"/>
    <property type="match status" value="1"/>
</dbReference>
<dbReference type="InterPro" id="IPR035093">
    <property type="entry name" value="RelE/ParE_toxin_dom_sf"/>
</dbReference>
<sequence length="92" mass="10367">MIKSFVHKGLEAFFKTGSKAGIRPTHAAKLHTLLSALNRAESALDMNAPGWDLHTLHGDLAGYWSVKVNANWRVIFKFVEQNAEVVDYLDYH</sequence>
<accession>V8QKH2</accession>
<gene>
    <name evidence="1" type="ORF">W822_22090</name>
</gene>
<dbReference type="Proteomes" id="UP000018733">
    <property type="component" value="Unassembled WGS sequence"/>
</dbReference>
<organism evidence="1 2">
    <name type="scientific">Advenella kashmirensis W13003</name>
    <dbReference type="NCBI Taxonomy" id="1424334"/>
    <lineage>
        <taxon>Bacteria</taxon>
        <taxon>Pseudomonadati</taxon>
        <taxon>Pseudomonadota</taxon>
        <taxon>Betaproteobacteria</taxon>
        <taxon>Burkholderiales</taxon>
        <taxon>Alcaligenaceae</taxon>
    </lineage>
</organism>
<reference evidence="1 2" key="1">
    <citation type="journal article" date="2014" name="Genome Announc.">
        <title>Draft Genome Sequence of Advenella kashmirensis Strain W13003, a Polycyclic Aromatic Hydrocarbon-Degrading Bacterium.</title>
        <authorList>
            <person name="Wang X."/>
            <person name="Jin D."/>
            <person name="Zhou L."/>
            <person name="Wu L."/>
            <person name="An W."/>
            <person name="Zhao L."/>
        </authorList>
    </citation>
    <scope>NUCLEOTIDE SEQUENCE [LARGE SCALE GENOMIC DNA]</scope>
    <source>
        <strain evidence="1 2">W13003</strain>
    </source>
</reference>
<evidence type="ECO:0000313" key="1">
    <source>
        <dbReference type="EMBL" id="ETF00446.1"/>
    </source>
</evidence>
<dbReference type="InterPro" id="IPR007711">
    <property type="entry name" value="HigB-1"/>
</dbReference>
<dbReference type="STRING" id="1424334.W822_22090"/>
<dbReference type="HOGENOM" id="CLU_155111_0_0_4"/>
<dbReference type="Pfam" id="PF05015">
    <property type="entry name" value="HigB-like_toxin"/>
    <property type="match status" value="1"/>
</dbReference>
<dbReference type="PATRIC" id="fig|1424334.3.peg.4425"/>
<name>V8QKH2_9BURK</name>
<dbReference type="PANTHER" id="PTHR40266:SF2">
    <property type="entry name" value="TOXIN HIGB-1"/>
    <property type="match status" value="1"/>
</dbReference>
<dbReference type="Gene3D" id="3.30.2310.20">
    <property type="entry name" value="RelE-like"/>
    <property type="match status" value="1"/>
</dbReference>
<protein>
    <submittedName>
        <fullName evidence="1">Peptidase</fullName>
    </submittedName>
</protein>
<proteinExistence type="predicted"/>
<dbReference type="SUPFAM" id="SSF143011">
    <property type="entry name" value="RelE-like"/>
    <property type="match status" value="1"/>
</dbReference>
<dbReference type="EMBL" id="AYXT01000014">
    <property type="protein sequence ID" value="ETF00446.1"/>
    <property type="molecule type" value="Genomic_DNA"/>
</dbReference>
<keyword evidence="2" id="KW-1185">Reference proteome</keyword>